<proteinExistence type="predicted"/>
<accession>A0ACA9P581</accession>
<keyword evidence="2" id="KW-1185">Reference proteome</keyword>
<dbReference type="EMBL" id="CAJVPT010028558">
    <property type="protein sequence ID" value="CAG8687078.1"/>
    <property type="molecule type" value="Genomic_DNA"/>
</dbReference>
<dbReference type="Proteomes" id="UP000789525">
    <property type="component" value="Unassembled WGS sequence"/>
</dbReference>
<feature type="non-terminal residue" evidence="1">
    <location>
        <position position="1"/>
    </location>
</feature>
<evidence type="ECO:0000313" key="1">
    <source>
        <dbReference type="EMBL" id="CAG8687078.1"/>
    </source>
</evidence>
<feature type="non-terminal residue" evidence="1">
    <location>
        <position position="107"/>
    </location>
</feature>
<comment type="caution">
    <text evidence="1">The sequence shown here is derived from an EMBL/GenBank/DDBJ whole genome shotgun (WGS) entry which is preliminary data.</text>
</comment>
<name>A0ACA9P581_9GLOM</name>
<evidence type="ECO:0000313" key="2">
    <source>
        <dbReference type="Proteomes" id="UP000789525"/>
    </source>
</evidence>
<organism evidence="1 2">
    <name type="scientific">Acaulospora colombiana</name>
    <dbReference type="NCBI Taxonomy" id="27376"/>
    <lineage>
        <taxon>Eukaryota</taxon>
        <taxon>Fungi</taxon>
        <taxon>Fungi incertae sedis</taxon>
        <taxon>Mucoromycota</taxon>
        <taxon>Glomeromycotina</taxon>
        <taxon>Glomeromycetes</taxon>
        <taxon>Diversisporales</taxon>
        <taxon>Acaulosporaceae</taxon>
        <taxon>Acaulospora</taxon>
    </lineage>
</organism>
<sequence>IYLEKIHKGKHGSDSETYDTEGRFVPEKFEEVFTKYSRNEKKGLTFADIRNLIYGNANVGDPFGWVAASLEWGTLYLLCAQNGVISKEDVRSLYDKRLLNPVPRPKK</sequence>
<protein>
    <submittedName>
        <fullName evidence="1">1580_t:CDS:1</fullName>
    </submittedName>
</protein>
<reference evidence="1" key="1">
    <citation type="submission" date="2021-06" db="EMBL/GenBank/DDBJ databases">
        <authorList>
            <person name="Kallberg Y."/>
            <person name="Tangrot J."/>
            <person name="Rosling A."/>
        </authorList>
    </citation>
    <scope>NUCLEOTIDE SEQUENCE</scope>
    <source>
        <strain evidence="1">CL356</strain>
    </source>
</reference>
<gene>
    <name evidence="1" type="ORF">ACOLOM_LOCUS9645</name>
</gene>